<dbReference type="PRINTS" id="PR00990">
    <property type="entry name" value="RIBOKINASE"/>
</dbReference>
<dbReference type="EMBL" id="BLRY01000184">
    <property type="protein sequence ID" value="GFP28343.1"/>
    <property type="molecule type" value="Genomic_DNA"/>
</dbReference>
<sequence length="296" mass="32291">MSSPRIPAPDEKMFCLDFRREGGGVVSTALVAASRLGSSTSFVGTVGDDENGRLIIEEFERYGVDIDCLQVKPNASSTFSFIMVDQKTAQRSIVTSPGCYKDVIMEEKEKKLLSSASYLHLDSYVIQVGIKAAQVARENSVQVSLDVGTLRPGVEDLLPLVDILITSELFARQLIGKDDPERAAKKMLALGPRIVGITLGDRGCFFLTQQGAFWRPAYRVEVVDTTGAGDVFHGAFLHGLLRGWDLERVADFANAVAALKCTRLGGRGGIPTFSQTMAFLRKKGEQRLWGDQPELG</sequence>
<dbReference type="PANTHER" id="PTHR42774:SF3">
    <property type="entry name" value="KETOHEXOKINASE"/>
    <property type="match status" value="1"/>
</dbReference>
<comment type="similarity">
    <text evidence="1 4">Belongs to the carbohydrate kinase PfkB family.</text>
</comment>
<evidence type="ECO:0000256" key="2">
    <source>
        <dbReference type="ARBA" id="ARBA00022679"/>
    </source>
</evidence>
<dbReference type="InterPro" id="IPR002139">
    <property type="entry name" value="Ribo/fructo_kinase"/>
</dbReference>
<dbReference type="AlphaFoldDB" id="A0A6V8P7K9"/>
<dbReference type="InterPro" id="IPR052562">
    <property type="entry name" value="Ketohexokinase-related"/>
</dbReference>
<evidence type="ECO:0000256" key="4">
    <source>
        <dbReference type="RuleBase" id="RU003704"/>
    </source>
</evidence>
<evidence type="ECO:0000256" key="1">
    <source>
        <dbReference type="ARBA" id="ARBA00010688"/>
    </source>
</evidence>
<dbReference type="SUPFAM" id="SSF53613">
    <property type="entry name" value="Ribokinase-like"/>
    <property type="match status" value="1"/>
</dbReference>
<keyword evidence="7" id="KW-1185">Reference proteome</keyword>
<dbReference type="InterPro" id="IPR011611">
    <property type="entry name" value="PfkB_dom"/>
</dbReference>
<dbReference type="PANTHER" id="PTHR42774">
    <property type="entry name" value="PHOSPHOTRANSFERASE SYSTEM TRANSPORT PROTEIN"/>
    <property type="match status" value="1"/>
</dbReference>
<protein>
    <submittedName>
        <fullName evidence="6">Sulfofructose kinase</fullName>
    </submittedName>
</protein>
<keyword evidence="3 4" id="KW-0418">Kinase</keyword>
<dbReference type="InterPro" id="IPR002173">
    <property type="entry name" value="Carboh/pur_kinase_PfkB_CS"/>
</dbReference>
<comment type="caution">
    <text evidence="6">The sequence shown here is derived from an EMBL/GenBank/DDBJ whole genome shotgun (WGS) entry which is preliminary data.</text>
</comment>
<evidence type="ECO:0000256" key="3">
    <source>
        <dbReference type="ARBA" id="ARBA00022777"/>
    </source>
</evidence>
<reference evidence="6 7" key="1">
    <citation type="journal article" date="2020" name="Front. Microbiol.">
        <title>Single-cell genomics of novel Actinobacteria with the Wood-Ljungdahl pathway discovered in a serpentinizing system.</title>
        <authorList>
            <person name="Merino N."/>
            <person name="Kawai M."/>
            <person name="Boyd E.S."/>
            <person name="Colman D.R."/>
            <person name="McGlynn S.E."/>
            <person name="Nealson K.H."/>
            <person name="Kurokawa K."/>
            <person name="Hongoh Y."/>
        </authorList>
    </citation>
    <scope>NUCLEOTIDE SEQUENCE [LARGE SCALE GENOMIC DNA]</scope>
    <source>
        <strain evidence="6 7">S33</strain>
    </source>
</reference>
<accession>A0A6V8P7K9</accession>
<name>A0A6V8P7K9_9ACTN</name>
<dbReference type="Pfam" id="PF00294">
    <property type="entry name" value="PfkB"/>
    <property type="match status" value="1"/>
</dbReference>
<evidence type="ECO:0000313" key="6">
    <source>
        <dbReference type="EMBL" id="GFP28343.1"/>
    </source>
</evidence>
<feature type="domain" description="Carbohydrate kinase PfkB" evidence="5">
    <location>
        <begin position="13"/>
        <end position="271"/>
    </location>
</feature>
<gene>
    <name evidence="6" type="ORF">HKBW3S33_01758</name>
</gene>
<dbReference type="GO" id="GO:0016301">
    <property type="term" value="F:kinase activity"/>
    <property type="evidence" value="ECO:0007669"/>
    <property type="project" value="UniProtKB-KW"/>
</dbReference>
<evidence type="ECO:0000259" key="5">
    <source>
        <dbReference type="Pfam" id="PF00294"/>
    </source>
</evidence>
<keyword evidence="2 4" id="KW-0808">Transferase</keyword>
<proteinExistence type="inferred from homology"/>
<dbReference type="Proteomes" id="UP000591948">
    <property type="component" value="Unassembled WGS sequence"/>
</dbReference>
<evidence type="ECO:0000313" key="7">
    <source>
        <dbReference type="Proteomes" id="UP000591948"/>
    </source>
</evidence>
<dbReference type="InterPro" id="IPR029056">
    <property type="entry name" value="Ribokinase-like"/>
</dbReference>
<dbReference type="PROSITE" id="PS00584">
    <property type="entry name" value="PFKB_KINASES_2"/>
    <property type="match status" value="1"/>
</dbReference>
<organism evidence="6 7">
    <name type="scientific">Candidatus Hakubella thermalkaliphila</name>
    <dbReference type="NCBI Taxonomy" id="2754717"/>
    <lineage>
        <taxon>Bacteria</taxon>
        <taxon>Bacillati</taxon>
        <taxon>Actinomycetota</taxon>
        <taxon>Actinomycetota incertae sedis</taxon>
        <taxon>Candidatus Hakubellales</taxon>
        <taxon>Candidatus Hakubellaceae</taxon>
        <taxon>Candidatus Hakubella</taxon>
    </lineage>
</organism>
<dbReference type="Gene3D" id="3.40.1190.20">
    <property type="match status" value="1"/>
</dbReference>